<dbReference type="SUPFAM" id="SSF53271">
    <property type="entry name" value="PRTase-like"/>
    <property type="match status" value="1"/>
</dbReference>
<dbReference type="EMBL" id="JAVDQD010000001">
    <property type="protein sequence ID" value="MDR6237414.1"/>
    <property type="molecule type" value="Genomic_DNA"/>
</dbReference>
<evidence type="ECO:0000256" key="1">
    <source>
        <dbReference type="ARBA" id="ARBA00008007"/>
    </source>
</evidence>
<dbReference type="RefSeq" id="WP_309936877.1">
    <property type="nucleotide sequence ID" value="NZ_AP025305.1"/>
</dbReference>
<reference evidence="2" key="1">
    <citation type="submission" date="2023-07" db="EMBL/GenBank/DDBJ databases">
        <title>Genomic Encyclopedia of Type Strains, Phase IV (KMG-IV): sequencing the most valuable type-strain genomes for metagenomic binning, comparative biology and taxonomic classification.</title>
        <authorList>
            <person name="Goeker M."/>
        </authorList>
    </citation>
    <scope>NUCLEOTIDE SEQUENCE</scope>
    <source>
        <strain evidence="2">DSM 26174</strain>
    </source>
</reference>
<sequence>MLRKNTGLRFNILRYTQDLFDLFFPLTCAACEKDVLREEDRICSSCRMSFIKSEANTLEETKLKNRFIEFPNIDHIYSLYKFARGNEIQNLIHAIKYENHPKIAVKLGNWLGAHIAEQNTLSAYNAIAPVPLHPKKLKIRGYNQSSLISAGISETLGIPVIDDLLVRTKHTETQTKKSRWERYKNTSEKFNVNNPNDLPDKILIVDDILTSGATLTSCASAIHKHKKSNISMAVIAYAIN</sequence>
<dbReference type="InterPro" id="IPR000836">
    <property type="entry name" value="PRTase_dom"/>
</dbReference>
<name>A0AAE4BP07_9BACT</name>
<organism evidence="2 3">
    <name type="scientific">Aureibacter tunicatorum</name>
    <dbReference type="NCBI Taxonomy" id="866807"/>
    <lineage>
        <taxon>Bacteria</taxon>
        <taxon>Pseudomonadati</taxon>
        <taxon>Bacteroidota</taxon>
        <taxon>Cytophagia</taxon>
        <taxon>Cytophagales</taxon>
        <taxon>Persicobacteraceae</taxon>
        <taxon>Aureibacter</taxon>
    </lineage>
</organism>
<comment type="caution">
    <text evidence="2">The sequence shown here is derived from an EMBL/GenBank/DDBJ whole genome shotgun (WGS) entry which is preliminary data.</text>
</comment>
<evidence type="ECO:0000313" key="3">
    <source>
        <dbReference type="Proteomes" id="UP001185092"/>
    </source>
</evidence>
<accession>A0AAE4BP07</accession>
<dbReference type="CDD" id="cd06223">
    <property type="entry name" value="PRTases_typeI"/>
    <property type="match status" value="1"/>
</dbReference>
<dbReference type="AlphaFoldDB" id="A0AAE4BP07"/>
<dbReference type="PANTHER" id="PTHR47505">
    <property type="entry name" value="DNA UTILIZATION PROTEIN YHGH"/>
    <property type="match status" value="1"/>
</dbReference>
<dbReference type="InterPro" id="IPR029057">
    <property type="entry name" value="PRTase-like"/>
</dbReference>
<dbReference type="PANTHER" id="PTHR47505:SF1">
    <property type="entry name" value="DNA UTILIZATION PROTEIN YHGH"/>
    <property type="match status" value="1"/>
</dbReference>
<dbReference type="Proteomes" id="UP001185092">
    <property type="component" value="Unassembled WGS sequence"/>
</dbReference>
<dbReference type="Gene3D" id="3.40.50.2020">
    <property type="match status" value="1"/>
</dbReference>
<dbReference type="InterPro" id="IPR051910">
    <property type="entry name" value="ComF/GntX_DNA_util-trans"/>
</dbReference>
<proteinExistence type="inferred from homology"/>
<gene>
    <name evidence="2" type="ORF">HNQ88_000390</name>
</gene>
<evidence type="ECO:0000313" key="2">
    <source>
        <dbReference type="EMBL" id="MDR6237414.1"/>
    </source>
</evidence>
<protein>
    <submittedName>
        <fullName evidence="2">ComF family protein</fullName>
    </submittedName>
</protein>
<keyword evidence="3" id="KW-1185">Reference proteome</keyword>
<comment type="similarity">
    <text evidence="1">Belongs to the ComF/GntX family.</text>
</comment>